<dbReference type="EMBL" id="CP063311">
    <property type="protein sequence ID" value="QOV22213.1"/>
    <property type="molecule type" value="Genomic_DNA"/>
</dbReference>
<keyword evidence="2" id="KW-1185">Reference proteome</keyword>
<dbReference type="AlphaFoldDB" id="A0A7S6U5M8"/>
<proteinExistence type="predicted"/>
<accession>A0A7S6U5M8</accession>
<dbReference type="RefSeq" id="WP_200987847.1">
    <property type="nucleotide sequence ID" value="NZ_CP063311.1"/>
</dbReference>
<organism evidence="1 2">
    <name type="scientific">Anabaenopsis elenkinii CCIBt3563</name>
    <dbReference type="NCBI Taxonomy" id="2779889"/>
    <lineage>
        <taxon>Bacteria</taxon>
        <taxon>Bacillati</taxon>
        <taxon>Cyanobacteriota</taxon>
        <taxon>Cyanophyceae</taxon>
        <taxon>Nostocales</taxon>
        <taxon>Nodulariaceae</taxon>
        <taxon>Anabaenopsis</taxon>
    </lineage>
</organism>
<reference evidence="2" key="1">
    <citation type="submission" date="2020-10" db="EMBL/GenBank/DDBJ databases">
        <title>Genome-based taxonomic classification of the species Anabaenopsis elenkinii.</title>
        <authorList>
            <person name="Delbaje E."/>
            <person name="Andreote A.P.D."/>
            <person name="Pellegrinetti T.A."/>
            <person name="Cruz R.B."/>
            <person name="Branco L.H.Z."/>
            <person name="Fiore M.F."/>
        </authorList>
    </citation>
    <scope>NUCLEOTIDE SEQUENCE [LARGE SCALE GENOMIC DNA]</scope>
    <source>
        <strain evidence="2">CCIBt3563</strain>
    </source>
</reference>
<protein>
    <submittedName>
        <fullName evidence="1">GTP-binding protein</fullName>
    </submittedName>
</protein>
<dbReference type="Proteomes" id="UP000593846">
    <property type="component" value="Chromosome"/>
</dbReference>
<evidence type="ECO:0000313" key="2">
    <source>
        <dbReference type="Proteomes" id="UP000593846"/>
    </source>
</evidence>
<dbReference type="InterPro" id="IPR027417">
    <property type="entry name" value="P-loop_NTPase"/>
</dbReference>
<dbReference type="KEGG" id="aee:IM676_16225"/>
<sequence length="258" mass="28643">MSIPMITVVAGPAGCGKTTWICQQLGNTLCAENVIYFSPGSGNVPIDQVRLSAEFPEAKVFTDGQEVEFLNQLAGAQKIYIEIGFYLELGAINQIIGNVPYQSVAILPSQLKDSEYHSWGEKIVKGLDIETSIAQNQIWRSPASGEIIDEDSLNEFWYELSHGAYGKVSRAKGIFDVADGRALYADFVAGVGITDFLELDLPRHLEGRPRRFSGLEIWGQNLDESAMRETLQDCYLSDAAIVQYQEQVKHILFEESIQ</sequence>
<evidence type="ECO:0000313" key="1">
    <source>
        <dbReference type="EMBL" id="QOV22213.1"/>
    </source>
</evidence>
<gene>
    <name evidence="1" type="ORF">IM676_16225</name>
</gene>
<dbReference type="SUPFAM" id="SSF52540">
    <property type="entry name" value="P-loop containing nucleoside triphosphate hydrolases"/>
    <property type="match status" value="1"/>
</dbReference>
<name>A0A7S6U5M8_9CYAN</name>